<feature type="domain" description="DDE-1" evidence="2">
    <location>
        <begin position="1"/>
        <end position="87"/>
    </location>
</feature>
<dbReference type="InterPro" id="IPR050863">
    <property type="entry name" value="CenT-Element_Derived"/>
</dbReference>
<name>A0ABQ9H431_9NEOP</name>
<organism evidence="3 4">
    <name type="scientific">Dryococelus australis</name>
    <dbReference type="NCBI Taxonomy" id="614101"/>
    <lineage>
        <taxon>Eukaryota</taxon>
        <taxon>Metazoa</taxon>
        <taxon>Ecdysozoa</taxon>
        <taxon>Arthropoda</taxon>
        <taxon>Hexapoda</taxon>
        <taxon>Insecta</taxon>
        <taxon>Pterygota</taxon>
        <taxon>Neoptera</taxon>
        <taxon>Polyneoptera</taxon>
        <taxon>Phasmatodea</taxon>
        <taxon>Verophasmatodea</taxon>
        <taxon>Anareolatae</taxon>
        <taxon>Phasmatidae</taxon>
        <taxon>Eurycanthinae</taxon>
        <taxon>Dryococelus</taxon>
    </lineage>
</organism>
<dbReference type="EMBL" id="JARBHB010000007">
    <property type="protein sequence ID" value="KAJ8879041.1"/>
    <property type="molecule type" value="Genomic_DNA"/>
</dbReference>
<comment type="caution">
    <text evidence="3">The sequence shown here is derived from an EMBL/GenBank/DDBJ whole genome shotgun (WGS) entry which is preliminary data.</text>
</comment>
<dbReference type="Pfam" id="PF03184">
    <property type="entry name" value="DDE_1"/>
    <property type="match status" value="1"/>
</dbReference>
<dbReference type="PANTHER" id="PTHR19303">
    <property type="entry name" value="TRANSPOSON"/>
    <property type="match status" value="1"/>
</dbReference>
<evidence type="ECO:0000256" key="1">
    <source>
        <dbReference type="SAM" id="MobiDB-lite"/>
    </source>
</evidence>
<sequence>MTCDLLTQWLKAFNAHVGTCNQKVILFVDNCPAHLTVELRNTELVFLPPDTTSFLQPMDQGNIQLGKKKFCDILVNDMVVPIDINQPWRKLDSSQNTSPTFFQYARFVIVDKLEQIPAKIVDHPDDPDSLPAEDGNVTA</sequence>
<accession>A0ABQ9H431</accession>
<dbReference type="InterPro" id="IPR004875">
    <property type="entry name" value="DDE_SF_endonuclease_dom"/>
</dbReference>
<gene>
    <name evidence="3" type="ORF">PR048_019647</name>
</gene>
<dbReference type="Proteomes" id="UP001159363">
    <property type="component" value="Chromosome 6"/>
</dbReference>
<evidence type="ECO:0000313" key="4">
    <source>
        <dbReference type="Proteomes" id="UP001159363"/>
    </source>
</evidence>
<feature type="region of interest" description="Disordered" evidence="1">
    <location>
        <begin position="120"/>
        <end position="139"/>
    </location>
</feature>
<dbReference type="PANTHER" id="PTHR19303:SF73">
    <property type="entry name" value="PROTEIN PDC2"/>
    <property type="match status" value="1"/>
</dbReference>
<reference evidence="3 4" key="1">
    <citation type="submission" date="2023-02" db="EMBL/GenBank/DDBJ databases">
        <title>LHISI_Scaffold_Assembly.</title>
        <authorList>
            <person name="Stuart O.P."/>
            <person name="Cleave R."/>
            <person name="Magrath M.J.L."/>
            <person name="Mikheyev A.S."/>
        </authorList>
    </citation>
    <scope>NUCLEOTIDE SEQUENCE [LARGE SCALE GENOMIC DNA]</scope>
    <source>
        <strain evidence="3">Daus_M_001</strain>
        <tissue evidence="3">Leg muscle</tissue>
    </source>
</reference>
<keyword evidence="4" id="KW-1185">Reference proteome</keyword>
<evidence type="ECO:0000259" key="2">
    <source>
        <dbReference type="Pfam" id="PF03184"/>
    </source>
</evidence>
<proteinExistence type="predicted"/>
<protein>
    <recommendedName>
        <fullName evidence="2">DDE-1 domain-containing protein</fullName>
    </recommendedName>
</protein>
<evidence type="ECO:0000313" key="3">
    <source>
        <dbReference type="EMBL" id="KAJ8879041.1"/>
    </source>
</evidence>